<dbReference type="InterPro" id="IPR013128">
    <property type="entry name" value="Peptidase_C1A"/>
</dbReference>
<accession>A0A1V9F847</accession>
<sequence>MSVQLWKVLVPALGLSLLWTACKKEEAATLPDEQTFNDLRLSGTIEDDPALVNKAPLLLSADFLTAYRTARKGGNGKPGTTTPVDTTTTTTPPPADTTTITPPPATDTTIITQPPSLPSGYLITMPSVRHQGTEGSCVSFAVTYARASEQYYKTRATNYNDAVNVFSPEYIFNQVGLPDCSGSAVTTSLDLLKNTGVCTWQSMPYSTNNGCSVAPSATQNAEAANYKIAAYSRIPDADLTAIKTMIASNHAVIASFTIDGSFKNAYPGFIWKSLTGNSGSHTMAICGYDDAKHAYKAINSWGTGWGDAGYIWIDYDFFPVAASAYTYVMTL</sequence>
<dbReference type="EMBL" id="LWBP01000207">
    <property type="protein sequence ID" value="OQP54442.1"/>
    <property type="molecule type" value="Genomic_DNA"/>
</dbReference>
<dbReference type="Pfam" id="PF00112">
    <property type="entry name" value="Peptidase_C1"/>
    <property type="match status" value="1"/>
</dbReference>
<reference evidence="5" key="1">
    <citation type="submission" date="2016-04" db="EMBL/GenBank/DDBJ databases">
        <authorList>
            <person name="Chen L."/>
            <person name="Zhuang W."/>
            <person name="Wang G."/>
        </authorList>
    </citation>
    <scope>NUCLEOTIDE SEQUENCE [LARGE SCALE GENOMIC DNA]</scope>
    <source>
        <strain evidence="5">208</strain>
    </source>
</reference>
<dbReference type="AlphaFoldDB" id="A0A1V9F847"/>
<dbReference type="Proteomes" id="UP000192276">
    <property type="component" value="Unassembled WGS sequence"/>
</dbReference>
<feature type="compositionally biased region" description="Low complexity" evidence="2">
    <location>
        <begin position="78"/>
        <end position="90"/>
    </location>
</feature>
<dbReference type="RefSeq" id="WP_081169270.1">
    <property type="nucleotide sequence ID" value="NZ_LWBP01000207.1"/>
</dbReference>
<comment type="similarity">
    <text evidence="1">Belongs to the peptidase C1 family.</text>
</comment>
<name>A0A1V9F847_9BACT</name>
<proteinExistence type="inferred from homology"/>
<evidence type="ECO:0000313" key="4">
    <source>
        <dbReference type="EMBL" id="OQP54442.1"/>
    </source>
</evidence>
<evidence type="ECO:0000256" key="2">
    <source>
        <dbReference type="SAM" id="MobiDB-lite"/>
    </source>
</evidence>
<keyword evidence="5" id="KW-1185">Reference proteome</keyword>
<dbReference type="PANTHER" id="PTHR12411">
    <property type="entry name" value="CYSTEINE PROTEASE FAMILY C1-RELATED"/>
    <property type="match status" value="1"/>
</dbReference>
<dbReference type="SUPFAM" id="SSF54001">
    <property type="entry name" value="Cysteine proteinases"/>
    <property type="match status" value="1"/>
</dbReference>
<dbReference type="PROSITE" id="PS51257">
    <property type="entry name" value="PROKAR_LIPOPROTEIN"/>
    <property type="match status" value="1"/>
</dbReference>
<dbReference type="GO" id="GO:0008234">
    <property type="term" value="F:cysteine-type peptidase activity"/>
    <property type="evidence" value="ECO:0007669"/>
    <property type="project" value="InterPro"/>
</dbReference>
<feature type="region of interest" description="Disordered" evidence="2">
    <location>
        <begin position="70"/>
        <end position="113"/>
    </location>
</feature>
<dbReference type="InterPro" id="IPR038765">
    <property type="entry name" value="Papain-like_cys_pep_sf"/>
</dbReference>
<dbReference type="InterPro" id="IPR000668">
    <property type="entry name" value="Peptidase_C1A_C"/>
</dbReference>
<dbReference type="Gene3D" id="3.90.70.10">
    <property type="entry name" value="Cysteine proteinases"/>
    <property type="match status" value="1"/>
</dbReference>
<feature type="domain" description="Peptidase C1A papain C-terminal" evidence="3">
    <location>
        <begin position="117"/>
        <end position="329"/>
    </location>
</feature>
<comment type="caution">
    <text evidence="4">The sequence shown here is derived from an EMBL/GenBank/DDBJ whole genome shotgun (WGS) entry which is preliminary data.</text>
</comment>
<dbReference type="GO" id="GO:0006508">
    <property type="term" value="P:proteolysis"/>
    <property type="evidence" value="ECO:0007669"/>
    <property type="project" value="InterPro"/>
</dbReference>
<feature type="compositionally biased region" description="Pro residues" evidence="2">
    <location>
        <begin position="91"/>
        <end position="105"/>
    </location>
</feature>
<organism evidence="4 5">
    <name type="scientific">Niastella populi</name>
    <dbReference type="NCBI Taxonomy" id="550983"/>
    <lineage>
        <taxon>Bacteria</taxon>
        <taxon>Pseudomonadati</taxon>
        <taxon>Bacteroidota</taxon>
        <taxon>Chitinophagia</taxon>
        <taxon>Chitinophagales</taxon>
        <taxon>Chitinophagaceae</taxon>
        <taxon>Niastella</taxon>
    </lineage>
</organism>
<gene>
    <name evidence="4" type="ORF">A4R26_27590</name>
</gene>
<dbReference type="SMART" id="SM00645">
    <property type="entry name" value="Pept_C1"/>
    <property type="match status" value="1"/>
</dbReference>
<evidence type="ECO:0000256" key="1">
    <source>
        <dbReference type="ARBA" id="ARBA00008455"/>
    </source>
</evidence>
<protein>
    <recommendedName>
        <fullName evidence="3">Peptidase C1A papain C-terminal domain-containing protein</fullName>
    </recommendedName>
</protein>
<evidence type="ECO:0000259" key="3">
    <source>
        <dbReference type="SMART" id="SM00645"/>
    </source>
</evidence>
<evidence type="ECO:0000313" key="5">
    <source>
        <dbReference type="Proteomes" id="UP000192276"/>
    </source>
</evidence>
<dbReference type="OrthoDB" id="3648721at2"/>
<dbReference type="CDD" id="cd02619">
    <property type="entry name" value="Peptidase_C1"/>
    <property type="match status" value="1"/>
</dbReference>
<dbReference type="STRING" id="550983.A4R26_27590"/>